<reference evidence="4 5" key="1">
    <citation type="journal article" date="2014" name="Agronomy (Basel)">
        <title>A Draft Genome Sequence for Ensete ventricosum, the Drought-Tolerant Tree Against Hunger.</title>
        <authorList>
            <person name="Harrison J."/>
            <person name="Moore K.A."/>
            <person name="Paszkiewicz K."/>
            <person name="Jones T."/>
            <person name="Grant M."/>
            <person name="Ambacheew D."/>
            <person name="Muzemil S."/>
            <person name="Studholme D.J."/>
        </authorList>
    </citation>
    <scope>NUCLEOTIDE SEQUENCE [LARGE SCALE GENOMIC DNA]</scope>
</reference>
<protein>
    <submittedName>
        <fullName evidence="4">Uncharacterized protein</fullName>
    </submittedName>
</protein>
<dbReference type="PANTHER" id="PTHR43078">
    <property type="entry name" value="UDP-GLUCURONIC ACID DECARBOXYLASE-RELATED"/>
    <property type="match status" value="1"/>
</dbReference>
<keyword evidence="3" id="KW-0456">Lyase</keyword>
<name>A0A427AIT4_ENSVE</name>
<evidence type="ECO:0000256" key="2">
    <source>
        <dbReference type="ARBA" id="ARBA00023027"/>
    </source>
</evidence>
<comment type="cofactor">
    <cofactor evidence="1">
        <name>NAD(+)</name>
        <dbReference type="ChEBI" id="CHEBI:57540"/>
    </cofactor>
</comment>
<dbReference type="GO" id="GO:0005737">
    <property type="term" value="C:cytoplasm"/>
    <property type="evidence" value="ECO:0007669"/>
    <property type="project" value="TreeGrafter"/>
</dbReference>
<evidence type="ECO:0000313" key="5">
    <source>
        <dbReference type="Proteomes" id="UP000287651"/>
    </source>
</evidence>
<organism evidence="4 5">
    <name type="scientific">Ensete ventricosum</name>
    <name type="common">Abyssinian banana</name>
    <name type="synonym">Musa ensete</name>
    <dbReference type="NCBI Taxonomy" id="4639"/>
    <lineage>
        <taxon>Eukaryota</taxon>
        <taxon>Viridiplantae</taxon>
        <taxon>Streptophyta</taxon>
        <taxon>Embryophyta</taxon>
        <taxon>Tracheophyta</taxon>
        <taxon>Spermatophyta</taxon>
        <taxon>Magnoliopsida</taxon>
        <taxon>Liliopsida</taxon>
        <taxon>Zingiberales</taxon>
        <taxon>Musaceae</taxon>
        <taxon>Ensete</taxon>
    </lineage>
</organism>
<dbReference type="GO" id="GO:0048040">
    <property type="term" value="F:UDP-glucuronate decarboxylase activity"/>
    <property type="evidence" value="ECO:0007669"/>
    <property type="project" value="TreeGrafter"/>
</dbReference>
<dbReference type="EMBL" id="AMZH03002288">
    <property type="protein sequence ID" value="RRT76110.1"/>
    <property type="molecule type" value="Genomic_DNA"/>
</dbReference>
<accession>A0A427AIT4</accession>
<sequence>MCLDDGRVVSNFVAQVDGLVALMQSEHIGPFNLGNPGEFTMLELAEVSSQNPRTSVPPIFVYRAVRCVGPPTVPSCVEDPYACGKPTGDAPAALPFLRNATLLSATVAHRCVPGQRIRCVIVCEPTQRPTQTGPAGGPVAREVSTSARRAEGAPVFAEGPTPSATISKRLGWTGFSKSTVIINRNACSCYRHRRRCSQVSIQLNRRIK</sequence>
<evidence type="ECO:0000256" key="3">
    <source>
        <dbReference type="ARBA" id="ARBA00023239"/>
    </source>
</evidence>
<dbReference type="InterPro" id="IPR044516">
    <property type="entry name" value="UXS-like"/>
</dbReference>
<proteinExistence type="predicted"/>
<dbReference type="Proteomes" id="UP000287651">
    <property type="component" value="Unassembled WGS sequence"/>
</dbReference>
<dbReference type="GO" id="GO:0070403">
    <property type="term" value="F:NAD+ binding"/>
    <property type="evidence" value="ECO:0007669"/>
    <property type="project" value="InterPro"/>
</dbReference>
<evidence type="ECO:0000313" key="4">
    <source>
        <dbReference type="EMBL" id="RRT76110.1"/>
    </source>
</evidence>
<dbReference type="PANTHER" id="PTHR43078:SF22">
    <property type="entry name" value="UDP-GLUCURONIC ACID DECARBOXYLASE 1"/>
    <property type="match status" value="1"/>
</dbReference>
<keyword evidence="2" id="KW-0520">NAD</keyword>
<dbReference type="GO" id="GO:0042732">
    <property type="term" value="P:D-xylose metabolic process"/>
    <property type="evidence" value="ECO:0007669"/>
    <property type="project" value="InterPro"/>
</dbReference>
<gene>
    <name evidence="4" type="ORF">B296_00030528</name>
</gene>
<evidence type="ECO:0000256" key="1">
    <source>
        <dbReference type="ARBA" id="ARBA00001911"/>
    </source>
</evidence>
<dbReference type="AlphaFoldDB" id="A0A427AIT4"/>
<comment type="caution">
    <text evidence="4">The sequence shown here is derived from an EMBL/GenBank/DDBJ whole genome shotgun (WGS) entry which is preliminary data.</text>
</comment>